<gene>
    <name evidence="2" type="ORF">EDD72_10576</name>
</gene>
<dbReference type="Proteomes" id="UP000295788">
    <property type="component" value="Unassembled WGS sequence"/>
</dbReference>
<evidence type="ECO:0000313" key="2">
    <source>
        <dbReference type="EMBL" id="TCS83336.1"/>
    </source>
</evidence>
<dbReference type="InterPro" id="IPR028087">
    <property type="entry name" value="Tad_N"/>
</dbReference>
<dbReference type="EMBL" id="SMAB01000005">
    <property type="protein sequence ID" value="TCS83336.1"/>
    <property type="molecule type" value="Genomic_DNA"/>
</dbReference>
<accession>A0A4R3KIF0</accession>
<evidence type="ECO:0000259" key="1">
    <source>
        <dbReference type="Pfam" id="PF13400"/>
    </source>
</evidence>
<dbReference type="AlphaFoldDB" id="A0A4R3KIF0"/>
<reference evidence="2 3" key="1">
    <citation type="submission" date="2019-03" db="EMBL/GenBank/DDBJ databases">
        <title>Genomic Encyclopedia of Type Strains, Phase IV (KMG-IV): sequencing the most valuable type-strain genomes for metagenomic binning, comparative biology and taxonomic classification.</title>
        <authorList>
            <person name="Goeker M."/>
        </authorList>
    </citation>
    <scope>NUCLEOTIDE SEQUENCE [LARGE SCALE GENOMIC DNA]</scope>
    <source>
        <strain evidence="2 3">DSM 23802</strain>
    </source>
</reference>
<organism evidence="2 3">
    <name type="scientific">Tepidibacillus fermentans</name>
    <dbReference type="NCBI Taxonomy" id="1281767"/>
    <lineage>
        <taxon>Bacteria</taxon>
        <taxon>Bacillati</taxon>
        <taxon>Bacillota</taxon>
        <taxon>Bacilli</taxon>
        <taxon>Bacillales</taxon>
        <taxon>Bacillaceae</taxon>
        <taxon>Tepidibacillus</taxon>
    </lineage>
</organism>
<dbReference type="Pfam" id="PF13400">
    <property type="entry name" value="Tad"/>
    <property type="match status" value="1"/>
</dbReference>
<evidence type="ECO:0000313" key="3">
    <source>
        <dbReference type="Proteomes" id="UP000295788"/>
    </source>
</evidence>
<name>A0A4R3KIF0_9BACI</name>
<keyword evidence="3" id="KW-1185">Reference proteome</keyword>
<feature type="domain" description="Putative Flp pilus-assembly TadG-like N-terminal" evidence="1">
    <location>
        <begin position="1"/>
        <end position="42"/>
    </location>
</feature>
<comment type="caution">
    <text evidence="2">The sequence shown here is derived from an EMBL/GenBank/DDBJ whole genome shotgun (WGS) entry which is preliminary data.</text>
</comment>
<proteinExistence type="predicted"/>
<sequence>MMLFAMIVILGMTAMVIDLGNLMLEKQKLSDAVDAAAISGAQELVNGAEQAKETAIQFANENGVMDPSITVNVDNHKITVAGKRDVPFFFAKIFGFDHVLVESTATAQIKPLSGAKGIVPLSVVAPNPNAEDYGFQFGSLYTLKYDPFNVANGNFGPLALGGTGASNYENNLLNGYISKLSINDSVKTETGNMSGPTERVIKERINLDAYDSECQTYDLAKKNRNCKRIIYLPVIESLNLNGRETVKIIGFASFYIENVGGNGNDSYVTGRFMKNIYSGDWDDENTKDSGLYAVKLVK</sequence>
<protein>
    <submittedName>
        <fullName evidence="2">Putative Flp pilus-assembly TadE/G-like protein</fullName>
    </submittedName>
</protein>